<feature type="compositionally biased region" description="Basic residues" evidence="1">
    <location>
        <begin position="142"/>
        <end position="152"/>
    </location>
</feature>
<dbReference type="STRING" id="1137138.A0A067P0V8"/>
<feature type="region of interest" description="Disordered" evidence="1">
    <location>
        <begin position="102"/>
        <end position="215"/>
    </location>
</feature>
<reference evidence="3" key="1">
    <citation type="journal article" date="2014" name="Proc. Natl. Acad. Sci. U.S.A.">
        <title>Extensive sampling of basidiomycete genomes demonstrates inadequacy of the white-rot/brown-rot paradigm for wood decay fungi.</title>
        <authorList>
            <person name="Riley R."/>
            <person name="Salamov A.A."/>
            <person name="Brown D.W."/>
            <person name="Nagy L.G."/>
            <person name="Floudas D."/>
            <person name="Held B.W."/>
            <person name="Levasseur A."/>
            <person name="Lombard V."/>
            <person name="Morin E."/>
            <person name="Otillar R."/>
            <person name="Lindquist E.A."/>
            <person name="Sun H."/>
            <person name="LaButti K.M."/>
            <person name="Schmutz J."/>
            <person name="Jabbour D."/>
            <person name="Luo H."/>
            <person name="Baker S.E."/>
            <person name="Pisabarro A.G."/>
            <person name="Walton J.D."/>
            <person name="Blanchette R.A."/>
            <person name="Henrissat B."/>
            <person name="Martin F."/>
            <person name="Cullen D."/>
            <person name="Hibbett D.S."/>
            <person name="Grigoriev I.V."/>
        </authorList>
    </citation>
    <scope>NUCLEOTIDE SEQUENCE [LARGE SCALE GENOMIC DNA]</scope>
    <source>
        <strain evidence="3">PC15</strain>
    </source>
</reference>
<dbReference type="OrthoDB" id="2507336at2759"/>
<name>A0A067P0V8_PLEO1</name>
<proteinExistence type="predicted"/>
<sequence>IDQVMAELQRQNGELRELLHNMSNDIRTECGQQHEETLNAVRASAQEQVSFNVQGYLDDFSKLLASEVKMLLGEVGKLREEKRSLKHEVGFLLCVQSKYGPGGEYEPEWKPPAPPGPPADAPPPEPPMPPEMPPAAKPGWRFTHRARPRRKKEQAPAPPPPGPSAMQMPPGMDPRMDPRRQVQSWATWQLEPTLIVPERGSPGLFGPRSPRSSYS</sequence>
<dbReference type="InParanoid" id="A0A067P0V8"/>
<feature type="compositionally biased region" description="Pro residues" evidence="1">
    <location>
        <begin position="110"/>
        <end position="136"/>
    </location>
</feature>
<protein>
    <submittedName>
        <fullName evidence="2">Uncharacterized protein</fullName>
    </submittedName>
</protein>
<feature type="non-terminal residue" evidence="2">
    <location>
        <position position="1"/>
    </location>
</feature>
<dbReference type="HOGENOM" id="CLU_083372_0_0_1"/>
<accession>A0A067P0V8</accession>
<gene>
    <name evidence="2" type="ORF">PLEOSDRAFT_1033160</name>
</gene>
<evidence type="ECO:0000256" key="1">
    <source>
        <dbReference type="SAM" id="MobiDB-lite"/>
    </source>
</evidence>
<evidence type="ECO:0000313" key="3">
    <source>
        <dbReference type="Proteomes" id="UP000027073"/>
    </source>
</evidence>
<dbReference type="VEuPathDB" id="FungiDB:PLEOSDRAFT_1033160"/>
<organism evidence="2 3">
    <name type="scientific">Pleurotus ostreatus (strain PC15)</name>
    <name type="common">Oyster mushroom</name>
    <dbReference type="NCBI Taxonomy" id="1137138"/>
    <lineage>
        <taxon>Eukaryota</taxon>
        <taxon>Fungi</taxon>
        <taxon>Dikarya</taxon>
        <taxon>Basidiomycota</taxon>
        <taxon>Agaricomycotina</taxon>
        <taxon>Agaricomycetes</taxon>
        <taxon>Agaricomycetidae</taxon>
        <taxon>Agaricales</taxon>
        <taxon>Pleurotineae</taxon>
        <taxon>Pleurotaceae</taxon>
        <taxon>Pleurotus</taxon>
    </lineage>
</organism>
<dbReference type="EMBL" id="KL198004">
    <property type="protein sequence ID" value="KDQ32835.1"/>
    <property type="molecule type" value="Genomic_DNA"/>
</dbReference>
<dbReference type="Proteomes" id="UP000027073">
    <property type="component" value="Unassembled WGS sequence"/>
</dbReference>
<dbReference type="AlphaFoldDB" id="A0A067P0V8"/>
<evidence type="ECO:0000313" key="2">
    <source>
        <dbReference type="EMBL" id="KDQ32835.1"/>
    </source>
</evidence>